<dbReference type="InterPro" id="IPR011032">
    <property type="entry name" value="GroES-like_sf"/>
</dbReference>
<dbReference type="AlphaFoldDB" id="A0A7W9SLS0"/>
<gene>
    <name evidence="3" type="ORF">HNQ39_000727</name>
</gene>
<dbReference type="InterPro" id="IPR050129">
    <property type="entry name" value="Zn_alcohol_dh"/>
</dbReference>
<sequence length="512" mass="55205">MNLPTSYKRWHLYGAGLESVRLETVPLVPPGPDEILMRHDACGICFSDIKIINLGGEHPRLTGRDLANNPVVMGHEVTLTVVAVGERRTDRFAVGQRFIVQADVYYKGTNLAYGYAITGGMSQYGLIGKELLDGDEGCYLLPLDESSNDAEGALVEPWACVEASYRWKHRTAPTADGDYLLIPTNLKVRLADDPAGRRSIVQNGVVPDPPHGKGYDDIYINGDAPAPEVFEAACKKLAKNGTVYVRVETPLARPVAVDVGRIHYDGHAYIGPKENQRNEILGGGVSWFIGAAGPMGMMHAQRALSLPEPPRLLLITDRHDARLQAVADRFGALAKERGVELILCNVRTGPEPDLKAIAPDGFDDIVVMVPSIEAIEQSFPHLAENGVLNVFAGVARGTTATIDVSDICFKNVRIVGTSGSSIADMYAVKEKLEAGTLATGDSLAAIGGLETFAEGLAAVKNSRFSGKTVIYPHVENLPLTALPDLKTVRPAVYEKLRDGQFWTDEAEAALSA</sequence>
<dbReference type="InterPro" id="IPR013154">
    <property type="entry name" value="ADH-like_N"/>
</dbReference>
<feature type="domain" description="Alcohol dehydrogenase-like N-terminal" evidence="2">
    <location>
        <begin position="31"/>
        <end position="126"/>
    </location>
</feature>
<dbReference type="SUPFAM" id="SSF51735">
    <property type="entry name" value="NAD(P)-binding Rossmann-fold domains"/>
    <property type="match status" value="1"/>
</dbReference>
<dbReference type="SUPFAM" id="SSF50129">
    <property type="entry name" value="GroES-like"/>
    <property type="match status" value="1"/>
</dbReference>
<dbReference type="GO" id="GO:0016491">
    <property type="term" value="F:oxidoreductase activity"/>
    <property type="evidence" value="ECO:0007669"/>
    <property type="project" value="UniProtKB-KW"/>
</dbReference>
<evidence type="ECO:0000313" key="4">
    <source>
        <dbReference type="Proteomes" id="UP000520814"/>
    </source>
</evidence>
<keyword evidence="1" id="KW-0560">Oxidoreductase</keyword>
<dbReference type="Gene3D" id="3.40.50.720">
    <property type="entry name" value="NAD(P)-binding Rossmann-like Domain"/>
    <property type="match status" value="1"/>
</dbReference>
<reference evidence="3 4" key="1">
    <citation type="submission" date="2020-08" db="EMBL/GenBank/DDBJ databases">
        <title>Genomic Encyclopedia of Type Strains, Phase IV (KMG-IV): sequencing the most valuable type-strain genomes for metagenomic binning, comparative biology and taxonomic classification.</title>
        <authorList>
            <person name="Goeker M."/>
        </authorList>
    </citation>
    <scope>NUCLEOTIDE SEQUENCE [LARGE SCALE GENOMIC DNA]</scope>
    <source>
        <strain evidence="3 4">DSM 23562</strain>
    </source>
</reference>
<dbReference type="InterPro" id="IPR036291">
    <property type="entry name" value="NAD(P)-bd_dom_sf"/>
</dbReference>
<comment type="caution">
    <text evidence="3">The sequence shown here is derived from an EMBL/GenBank/DDBJ whole genome shotgun (WGS) entry which is preliminary data.</text>
</comment>
<evidence type="ECO:0000256" key="1">
    <source>
        <dbReference type="ARBA" id="ARBA00023002"/>
    </source>
</evidence>
<dbReference type="Gene3D" id="3.90.180.10">
    <property type="entry name" value="Medium-chain alcohol dehydrogenases, catalytic domain"/>
    <property type="match status" value="2"/>
</dbReference>
<keyword evidence="4" id="KW-1185">Reference proteome</keyword>
<protein>
    <submittedName>
        <fullName evidence="3">Threonine dehydrogenase-like Zn-dependent dehydrogenase</fullName>
    </submittedName>
</protein>
<evidence type="ECO:0000259" key="2">
    <source>
        <dbReference type="Pfam" id="PF08240"/>
    </source>
</evidence>
<dbReference type="Proteomes" id="UP000520814">
    <property type="component" value="Unassembled WGS sequence"/>
</dbReference>
<organism evidence="3 4">
    <name type="scientific">Armatimonas rosea</name>
    <dbReference type="NCBI Taxonomy" id="685828"/>
    <lineage>
        <taxon>Bacteria</taxon>
        <taxon>Bacillati</taxon>
        <taxon>Armatimonadota</taxon>
        <taxon>Armatimonadia</taxon>
        <taxon>Armatimonadales</taxon>
        <taxon>Armatimonadaceae</taxon>
        <taxon>Armatimonas</taxon>
    </lineage>
</organism>
<accession>A0A7W9SLS0</accession>
<evidence type="ECO:0000313" key="3">
    <source>
        <dbReference type="EMBL" id="MBB6048965.1"/>
    </source>
</evidence>
<dbReference type="RefSeq" id="WP_184192585.1">
    <property type="nucleotide sequence ID" value="NZ_JACHGW010000001.1"/>
</dbReference>
<proteinExistence type="predicted"/>
<dbReference type="EMBL" id="JACHGW010000001">
    <property type="protein sequence ID" value="MBB6048965.1"/>
    <property type="molecule type" value="Genomic_DNA"/>
</dbReference>
<dbReference type="PANTHER" id="PTHR43401">
    <property type="entry name" value="L-THREONINE 3-DEHYDROGENASE"/>
    <property type="match status" value="1"/>
</dbReference>
<dbReference type="PANTHER" id="PTHR43401:SF2">
    <property type="entry name" value="L-THREONINE 3-DEHYDROGENASE"/>
    <property type="match status" value="1"/>
</dbReference>
<name>A0A7W9SLS0_ARMRO</name>
<dbReference type="Pfam" id="PF08240">
    <property type="entry name" value="ADH_N"/>
    <property type="match status" value="1"/>
</dbReference>